<evidence type="ECO:0000313" key="3">
    <source>
        <dbReference type="Proteomes" id="UP001500967"/>
    </source>
</evidence>
<dbReference type="EMBL" id="BAAAGX010000017">
    <property type="protein sequence ID" value="GAA0255665.1"/>
    <property type="molecule type" value="Genomic_DNA"/>
</dbReference>
<protein>
    <recommendedName>
        <fullName evidence="1">Protein NO VEIN C-terminal domain-containing protein</fullName>
    </recommendedName>
</protein>
<keyword evidence="3" id="KW-1185">Reference proteome</keyword>
<evidence type="ECO:0000313" key="2">
    <source>
        <dbReference type="EMBL" id="GAA0255665.1"/>
    </source>
</evidence>
<reference evidence="3" key="1">
    <citation type="journal article" date="2019" name="Int. J. Syst. Evol. Microbiol.">
        <title>The Global Catalogue of Microorganisms (GCM) 10K type strain sequencing project: providing services to taxonomists for standard genome sequencing and annotation.</title>
        <authorList>
            <consortium name="The Broad Institute Genomics Platform"/>
            <consortium name="The Broad Institute Genome Sequencing Center for Infectious Disease"/>
            <person name="Wu L."/>
            <person name="Ma J."/>
        </authorList>
    </citation>
    <scope>NUCLEOTIDE SEQUENCE [LARGE SCALE GENOMIC DNA]</scope>
    <source>
        <strain evidence="3">JCM 10425</strain>
    </source>
</reference>
<dbReference type="Proteomes" id="UP001500967">
    <property type="component" value="Unassembled WGS sequence"/>
</dbReference>
<name>A0ABP3E8C7_9ACTN</name>
<proteinExistence type="predicted"/>
<dbReference type="InterPro" id="IPR024975">
    <property type="entry name" value="NOV_C"/>
</dbReference>
<comment type="caution">
    <text evidence="2">The sequence shown here is derived from an EMBL/GenBank/DDBJ whole genome shotgun (WGS) entry which is preliminary data.</text>
</comment>
<gene>
    <name evidence="2" type="ORF">GCM10009539_46110</name>
</gene>
<evidence type="ECO:0000259" key="1">
    <source>
        <dbReference type="Pfam" id="PF13020"/>
    </source>
</evidence>
<dbReference type="RefSeq" id="WP_344650957.1">
    <property type="nucleotide sequence ID" value="NZ_BAAAGX010000017.1"/>
</dbReference>
<sequence>MPLIIAGNERSALEQNYDDVIGVRYEYPARIYRKAVQAGTPFIYYRGSRRASANRSTPEYLGTGIIGEVRPSKEDRLVCDIDDWRPFTEPVPFRDHSGEYYETGAVGNNQYWRRAVRSIDYSTYERILTDANTQVASSESAGAARRAPVKSRVTISNYASSDRIRAIDEFAIAEAKKIIDIAWAPAEVEIQPHNNPGYDIRVGPPNKAVRYIEVKGTTFKYPRFFLSEGERLYSVNESERYTLLVIHSIDLEAQSFEVFQHDGAIESEDFKMTTRQWHCEVPGPNADVATGIMDGQATGRPI</sequence>
<accession>A0ABP3E8C7</accession>
<dbReference type="Pfam" id="PF13020">
    <property type="entry name" value="NOV_C"/>
    <property type="match status" value="1"/>
</dbReference>
<feature type="domain" description="Protein NO VEIN C-terminal" evidence="1">
    <location>
        <begin position="181"/>
        <end position="249"/>
    </location>
</feature>
<organism evidence="2 3">
    <name type="scientific">Cryptosporangium japonicum</name>
    <dbReference type="NCBI Taxonomy" id="80872"/>
    <lineage>
        <taxon>Bacteria</taxon>
        <taxon>Bacillati</taxon>
        <taxon>Actinomycetota</taxon>
        <taxon>Actinomycetes</taxon>
        <taxon>Cryptosporangiales</taxon>
        <taxon>Cryptosporangiaceae</taxon>
        <taxon>Cryptosporangium</taxon>
    </lineage>
</organism>